<dbReference type="EMBL" id="JAANYQ010000002">
    <property type="protein sequence ID" value="KAF4125563.1"/>
    <property type="molecule type" value="Genomic_DNA"/>
</dbReference>
<reference evidence="2" key="1">
    <citation type="submission" date="2020-03" db="EMBL/GenBank/DDBJ databases">
        <title>Site-based positive gene gene selection in Geosmithia morbida across the United States reveals a broad range of putative effectors and factors for local host and environmental adapation.</title>
        <authorList>
            <person name="Onufrak A."/>
            <person name="Murdoch R.W."/>
            <person name="Gazis R."/>
            <person name="Huff M."/>
            <person name="Staton M."/>
            <person name="Klingeman W."/>
            <person name="Hadziabdic D."/>
        </authorList>
    </citation>
    <scope>NUCLEOTIDE SEQUENCE</scope>
    <source>
        <strain evidence="2">1262</strain>
    </source>
</reference>
<dbReference type="InterPro" id="IPR012340">
    <property type="entry name" value="NA-bd_OB-fold"/>
</dbReference>
<proteinExistence type="predicted"/>
<dbReference type="Gene3D" id="2.40.50.140">
    <property type="entry name" value="Nucleic acid-binding proteins"/>
    <property type="match status" value="1"/>
</dbReference>
<feature type="region of interest" description="Disordered" evidence="1">
    <location>
        <begin position="331"/>
        <end position="352"/>
    </location>
</feature>
<evidence type="ECO:0000256" key="1">
    <source>
        <dbReference type="SAM" id="MobiDB-lite"/>
    </source>
</evidence>
<evidence type="ECO:0000313" key="3">
    <source>
        <dbReference type="Proteomes" id="UP000749293"/>
    </source>
</evidence>
<dbReference type="RefSeq" id="XP_035324215.1">
    <property type="nucleotide sequence ID" value="XM_035462791.1"/>
</dbReference>
<dbReference type="GeneID" id="55967037"/>
<gene>
    <name evidence="2" type="ORF">GMORB2_0807</name>
</gene>
<evidence type="ECO:0000313" key="2">
    <source>
        <dbReference type="EMBL" id="KAF4125563.1"/>
    </source>
</evidence>
<dbReference type="AlphaFoldDB" id="A0A9P4Z1I0"/>
<feature type="compositionally biased region" description="Basic and acidic residues" evidence="1">
    <location>
        <begin position="342"/>
        <end position="352"/>
    </location>
</feature>
<dbReference type="OrthoDB" id="5378679at2759"/>
<accession>A0A9P4Z1I0</accession>
<comment type="caution">
    <text evidence="2">The sequence shown here is derived from an EMBL/GenBank/DDBJ whole genome shotgun (WGS) entry which is preliminary data.</text>
</comment>
<feature type="region of interest" description="Disordered" evidence="1">
    <location>
        <begin position="126"/>
        <end position="146"/>
    </location>
</feature>
<dbReference type="Proteomes" id="UP000749293">
    <property type="component" value="Unassembled WGS sequence"/>
</dbReference>
<keyword evidence="3" id="KW-1185">Reference proteome</keyword>
<feature type="compositionally biased region" description="Polar residues" evidence="1">
    <location>
        <begin position="129"/>
        <end position="138"/>
    </location>
</feature>
<dbReference type="SUPFAM" id="SSF50249">
    <property type="entry name" value="Nucleic acid-binding proteins"/>
    <property type="match status" value="1"/>
</dbReference>
<protein>
    <submittedName>
        <fullName evidence="2">Uncharacterized protein</fullName>
    </submittedName>
</protein>
<sequence length="352" mass="38509">MAPKVMLFVGAPPPSIVNASSCTLDRLQPVFKQFVRHGAVRSSVGGEGDEDEHRRDPHPHAVWLSLPLIHQPLRMSGFSQLHQLNDTVADQSRDFFTTIHASDLANADGGEDLLSQFYEHSLAHHNPAVPSSQLDGDQSSAAADTSIATATWSSSAGSSAVAAGTPQPIPCHLSDLEDVPPARHVLSLRPQTVTVNLIVAIISVAQPRTVTTRWGSTLSLVEIVVGDDTKSGFGVTCWLSSDSILESQLARLHRQDTVLLRNVSLNVFRDRVYGQSLRRGLTQITLLWSADGSGYYSTRDLTRKTREPGAHPQVVKTKKVRDWALEFVGSDRKTSTKRAPRKSWDQPPDHTQ</sequence>
<name>A0A9P4Z1I0_9HYPO</name>
<organism evidence="2 3">
    <name type="scientific">Geosmithia morbida</name>
    <dbReference type="NCBI Taxonomy" id="1094350"/>
    <lineage>
        <taxon>Eukaryota</taxon>
        <taxon>Fungi</taxon>
        <taxon>Dikarya</taxon>
        <taxon>Ascomycota</taxon>
        <taxon>Pezizomycotina</taxon>
        <taxon>Sordariomycetes</taxon>
        <taxon>Hypocreomycetidae</taxon>
        <taxon>Hypocreales</taxon>
        <taxon>Bionectriaceae</taxon>
        <taxon>Geosmithia</taxon>
    </lineage>
</organism>